<dbReference type="PANTHER" id="PTHR30055:SF234">
    <property type="entry name" value="HTH-TYPE TRANSCRIPTIONAL REGULATOR BETI"/>
    <property type="match status" value="1"/>
</dbReference>
<evidence type="ECO:0000256" key="4">
    <source>
        <dbReference type="PROSITE-ProRule" id="PRU00335"/>
    </source>
</evidence>
<evidence type="ECO:0000259" key="5">
    <source>
        <dbReference type="PROSITE" id="PS50977"/>
    </source>
</evidence>
<feature type="DNA-binding region" description="H-T-H motif" evidence="4">
    <location>
        <begin position="43"/>
        <end position="62"/>
    </location>
</feature>
<gene>
    <name evidence="6" type="ORF">ELY37_18105</name>
</gene>
<dbReference type="OrthoDB" id="9809772at2"/>
<evidence type="ECO:0000313" key="7">
    <source>
        <dbReference type="Proteomes" id="UP000286912"/>
    </source>
</evidence>
<dbReference type="InterPro" id="IPR050109">
    <property type="entry name" value="HTH-type_TetR-like_transc_reg"/>
</dbReference>
<keyword evidence="1" id="KW-0805">Transcription regulation</keyword>
<evidence type="ECO:0000256" key="1">
    <source>
        <dbReference type="ARBA" id="ARBA00023015"/>
    </source>
</evidence>
<dbReference type="GO" id="GO:0003700">
    <property type="term" value="F:DNA-binding transcription factor activity"/>
    <property type="evidence" value="ECO:0007669"/>
    <property type="project" value="TreeGrafter"/>
</dbReference>
<dbReference type="SUPFAM" id="SSF46689">
    <property type="entry name" value="Homeodomain-like"/>
    <property type="match status" value="1"/>
</dbReference>
<dbReference type="PANTHER" id="PTHR30055">
    <property type="entry name" value="HTH-TYPE TRANSCRIPTIONAL REGULATOR RUTR"/>
    <property type="match status" value="1"/>
</dbReference>
<accession>A0A433L8S3</accession>
<dbReference type="AlphaFoldDB" id="A0A433L8S3"/>
<keyword evidence="7" id="KW-1185">Reference proteome</keyword>
<dbReference type="InterPro" id="IPR001647">
    <property type="entry name" value="HTH_TetR"/>
</dbReference>
<keyword evidence="3" id="KW-0804">Transcription</keyword>
<feature type="domain" description="HTH tetR-type" evidence="5">
    <location>
        <begin position="20"/>
        <end position="80"/>
    </location>
</feature>
<dbReference type="InterPro" id="IPR009057">
    <property type="entry name" value="Homeodomain-like_sf"/>
</dbReference>
<dbReference type="Pfam" id="PF00440">
    <property type="entry name" value="TetR_N"/>
    <property type="match status" value="1"/>
</dbReference>
<reference evidence="6 7" key="1">
    <citation type="submission" date="2018-12" db="EMBL/GenBank/DDBJ databases">
        <title>three novel Halomonas strain isolated from plants.</title>
        <authorList>
            <person name="Sun C."/>
        </authorList>
    </citation>
    <scope>NUCLEOTIDE SEQUENCE [LARGE SCALE GENOMIC DNA]</scope>
    <source>
        <strain evidence="6 7">RC</strain>
    </source>
</reference>
<proteinExistence type="predicted"/>
<dbReference type="Proteomes" id="UP000286912">
    <property type="component" value="Unassembled WGS sequence"/>
</dbReference>
<evidence type="ECO:0000256" key="3">
    <source>
        <dbReference type="ARBA" id="ARBA00023163"/>
    </source>
</evidence>
<sequence>MFQLAQPDLDTLLVKKQSPLAAPDLLKKAAIKLILERGFSGATLTPILKEAGLSKGAMFHHYESRDALMAAAYMHLLGRAMEADTAMAKSLQAGETTLENFLEKIVARYRSETFVVTMELAVAVRTRPEILKASKGFPEWQKFQSSYWQKTFELPNKDPEQTAIHWDMLGYTLRGIGLRKMFGTEQKNNTLLATAIKTEFFSEAVVRPLTD</sequence>
<dbReference type="PROSITE" id="PS50977">
    <property type="entry name" value="HTH_TETR_2"/>
    <property type="match status" value="1"/>
</dbReference>
<comment type="caution">
    <text evidence="6">The sequence shown here is derived from an EMBL/GenBank/DDBJ whole genome shotgun (WGS) entry which is preliminary data.</text>
</comment>
<evidence type="ECO:0000313" key="6">
    <source>
        <dbReference type="EMBL" id="RUR43600.1"/>
    </source>
</evidence>
<organism evidence="6 7">
    <name type="scientific">Vreelandella populi</name>
    <dbReference type="NCBI Taxonomy" id="2498858"/>
    <lineage>
        <taxon>Bacteria</taxon>
        <taxon>Pseudomonadati</taxon>
        <taxon>Pseudomonadota</taxon>
        <taxon>Gammaproteobacteria</taxon>
        <taxon>Oceanospirillales</taxon>
        <taxon>Halomonadaceae</taxon>
        <taxon>Vreelandella</taxon>
    </lineage>
</organism>
<dbReference type="EMBL" id="RZHD01000010">
    <property type="protein sequence ID" value="RUR43600.1"/>
    <property type="molecule type" value="Genomic_DNA"/>
</dbReference>
<dbReference type="GO" id="GO:0000976">
    <property type="term" value="F:transcription cis-regulatory region binding"/>
    <property type="evidence" value="ECO:0007669"/>
    <property type="project" value="TreeGrafter"/>
</dbReference>
<keyword evidence="2 4" id="KW-0238">DNA-binding</keyword>
<name>A0A433L8S3_9GAMM</name>
<dbReference type="Gene3D" id="1.10.357.10">
    <property type="entry name" value="Tetracycline Repressor, domain 2"/>
    <property type="match status" value="1"/>
</dbReference>
<dbReference type="PRINTS" id="PR00455">
    <property type="entry name" value="HTHTETR"/>
</dbReference>
<evidence type="ECO:0000256" key="2">
    <source>
        <dbReference type="ARBA" id="ARBA00023125"/>
    </source>
</evidence>
<protein>
    <submittedName>
        <fullName evidence="6">TetR/AcrR family transcriptional regulator</fullName>
    </submittedName>
</protein>